<evidence type="ECO:0000256" key="1">
    <source>
        <dbReference type="SAM" id="SignalP"/>
    </source>
</evidence>
<name>A0ABT1BZB7_9BACT</name>
<dbReference type="Pfam" id="PF16439">
    <property type="entry name" value="DUF5036"/>
    <property type="match status" value="1"/>
</dbReference>
<reference evidence="2 3" key="1">
    <citation type="submission" date="2022-06" db="EMBL/GenBank/DDBJ databases">
        <title>A taxonomic note on the genus Prevotella: Description of four novel genera and emended description of the genera Hallella and Xylanibacter.</title>
        <authorList>
            <person name="Hitch T.C.A."/>
        </authorList>
    </citation>
    <scope>NUCLEOTIDE SEQUENCE [LARGE SCALE GENOMIC DNA]</scope>
    <source>
        <strain evidence="2 3">DSM 100619</strain>
    </source>
</reference>
<evidence type="ECO:0000313" key="3">
    <source>
        <dbReference type="Proteomes" id="UP001204015"/>
    </source>
</evidence>
<dbReference type="EMBL" id="JAMXLY010000057">
    <property type="protein sequence ID" value="MCO6026422.1"/>
    <property type="molecule type" value="Genomic_DNA"/>
</dbReference>
<feature type="chain" id="PRO_5045798720" evidence="1">
    <location>
        <begin position="23"/>
        <end position="243"/>
    </location>
</feature>
<accession>A0ABT1BZB7</accession>
<sequence>MNKKLIPFYVLFALVLIFNACSNDNDRKDPEGTVTLNIMNEENGKTNLANSDVYINKSNNFKAQSWYIIDAGIASGLNTEYQPSLQNITHESAVQPGHLYYLYNPEGIVEFPSGVRAAYEGTSYYKIIVVSSIFEKSINKGAIVKYVNCYSSSNNLPAAGTTIGCMTSSGDQLKYSVPKDAEYVTGTYLQSEIKYFDIHLDNGTLTIKLNKYVDKVEGPYGDYTVYIRSGNVCTSLVFHVIAP</sequence>
<dbReference type="InterPro" id="IPR032217">
    <property type="entry name" value="DUF5036"/>
</dbReference>
<feature type="signal peptide" evidence="1">
    <location>
        <begin position="1"/>
        <end position="22"/>
    </location>
</feature>
<keyword evidence="3" id="KW-1185">Reference proteome</keyword>
<comment type="caution">
    <text evidence="2">The sequence shown here is derived from an EMBL/GenBank/DDBJ whole genome shotgun (WGS) entry which is preliminary data.</text>
</comment>
<gene>
    <name evidence="2" type="ORF">NG821_11340</name>
</gene>
<proteinExistence type="predicted"/>
<evidence type="ECO:0000313" key="2">
    <source>
        <dbReference type="EMBL" id="MCO6026422.1"/>
    </source>
</evidence>
<dbReference type="RefSeq" id="WP_252761777.1">
    <property type="nucleotide sequence ID" value="NZ_JAMXLY010000057.1"/>
</dbReference>
<keyword evidence="1" id="KW-0732">Signal</keyword>
<dbReference type="Proteomes" id="UP001204015">
    <property type="component" value="Unassembled WGS sequence"/>
</dbReference>
<organism evidence="2 3">
    <name type="scientific">Segatella cerevisiae</name>
    <dbReference type="NCBI Taxonomy" id="2053716"/>
    <lineage>
        <taxon>Bacteria</taxon>
        <taxon>Pseudomonadati</taxon>
        <taxon>Bacteroidota</taxon>
        <taxon>Bacteroidia</taxon>
        <taxon>Bacteroidales</taxon>
        <taxon>Prevotellaceae</taxon>
        <taxon>Segatella</taxon>
    </lineage>
</organism>
<protein>
    <submittedName>
        <fullName evidence="2">DUF5036 family protein</fullName>
    </submittedName>
</protein>